<proteinExistence type="predicted"/>
<evidence type="ECO:0000313" key="1">
    <source>
        <dbReference type="EMBL" id="WAJ27050.1"/>
    </source>
</evidence>
<evidence type="ECO:0000313" key="2">
    <source>
        <dbReference type="Proteomes" id="UP001163223"/>
    </source>
</evidence>
<keyword evidence="2" id="KW-1185">Reference proteome</keyword>
<organism evidence="1 2">
    <name type="scientific">Antarcticirhabdus aurantiaca</name>
    <dbReference type="NCBI Taxonomy" id="2606717"/>
    <lineage>
        <taxon>Bacteria</taxon>
        <taxon>Pseudomonadati</taxon>
        <taxon>Pseudomonadota</taxon>
        <taxon>Alphaproteobacteria</taxon>
        <taxon>Hyphomicrobiales</taxon>
        <taxon>Aurantimonadaceae</taxon>
        <taxon>Antarcticirhabdus</taxon>
    </lineage>
</organism>
<sequence>MRVTIFGTGYVGLVHAAVLAETGNEVVCVDTNEHKINRLTNGDIPIYEPGLQPLVQAHSLSRKLIFTTDAAYGVEHAELIFIAVGTPSGEDGSADLSHVMAVGRSIATHMTSDKIVVVKSTVPVGTCDGVYATMREILVQRGLDELDVHMASNPEFLKEGSAILDSMKPDRIIIGTDNREAENKLRELYAPFNRNHEKIITMDMRSSELTKYAANCLLATKITFMNEVAGIADRLGADIESVRRGIGSDPRIGYHFIYAGMGYGGSCFPKDIRALIHTSIEHSYHAGILEAVESRNSAQKRVLFEKIKKHFGDRLHGRIFAVWGLAFKPNTDDMREAPASEIMTMLWQAGAKIQAFDPVAMPECKRLHAEHLASRDLLLSDSKEDALDGSDALIICTEWKAFLSPDFDLIKGTLKEKIIFDGRNIYDPVVVKRYGIEYVGIGRRSA</sequence>
<name>A0ACD4NJS6_9HYPH</name>
<dbReference type="Proteomes" id="UP001163223">
    <property type="component" value="Chromosome"/>
</dbReference>
<accession>A0ACD4NJS6</accession>
<dbReference type="EMBL" id="CP113520">
    <property type="protein sequence ID" value="WAJ27050.1"/>
    <property type="molecule type" value="Genomic_DNA"/>
</dbReference>
<protein>
    <submittedName>
        <fullName evidence="1">UDP-glucose/GDP-mannose dehydrogenase family protein</fullName>
    </submittedName>
</protein>
<reference evidence="1" key="1">
    <citation type="submission" date="2022-11" db="EMBL/GenBank/DDBJ databases">
        <title>beta-Carotene-producing bacterium, Jeongeuplla avenae sp. nov., alleviates the salt stress of Arabidopsis seedlings.</title>
        <authorList>
            <person name="Jiang L."/>
            <person name="Lee J."/>
        </authorList>
    </citation>
    <scope>NUCLEOTIDE SEQUENCE</scope>
    <source>
        <strain evidence="1">DY_R2A_6</strain>
    </source>
</reference>
<gene>
    <name evidence="1" type="ORF">OXU80_19605</name>
</gene>